<dbReference type="Proteomes" id="UP000002668">
    <property type="component" value="Genome"/>
</dbReference>
<evidence type="ECO:0000256" key="1">
    <source>
        <dbReference type="SAM" id="MobiDB-lite"/>
    </source>
</evidence>
<dbReference type="OMA" id="FLDNNRP"/>
<keyword evidence="2" id="KW-0472">Membrane</keyword>
<name>E4ZPD7_LEPMJ</name>
<dbReference type="EMBL" id="FP929105">
    <property type="protein sequence ID" value="CBX93162.1"/>
    <property type="molecule type" value="Genomic_DNA"/>
</dbReference>
<gene>
    <name evidence="3" type="ORF">LEMA_P040630.1</name>
</gene>
<evidence type="ECO:0000313" key="4">
    <source>
        <dbReference type="Proteomes" id="UP000002668"/>
    </source>
</evidence>
<dbReference type="eggNOG" id="ENOG502T2RY">
    <property type="taxonomic scope" value="Eukaryota"/>
</dbReference>
<evidence type="ECO:0000313" key="3">
    <source>
        <dbReference type="EMBL" id="CBX93162.1"/>
    </source>
</evidence>
<protein>
    <submittedName>
        <fullName evidence="3">Predicted protein</fullName>
    </submittedName>
</protein>
<dbReference type="VEuPathDB" id="FungiDB:LEMA_P040630.1"/>
<dbReference type="HOGENOM" id="CLU_473342_0_0_1"/>
<feature type="region of interest" description="Disordered" evidence="1">
    <location>
        <begin position="473"/>
        <end position="508"/>
    </location>
</feature>
<reference evidence="4" key="1">
    <citation type="journal article" date="2011" name="Nat. Commun.">
        <title>Effector diversification within compartments of the Leptosphaeria maculans genome affected by Repeat-Induced Point mutations.</title>
        <authorList>
            <person name="Rouxel T."/>
            <person name="Grandaubert J."/>
            <person name="Hane J.K."/>
            <person name="Hoede C."/>
            <person name="van de Wouw A.P."/>
            <person name="Couloux A."/>
            <person name="Dominguez V."/>
            <person name="Anthouard V."/>
            <person name="Bally P."/>
            <person name="Bourras S."/>
            <person name="Cozijnsen A.J."/>
            <person name="Ciuffetti L.M."/>
            <person name="Degrave A."/>
            <person name="Dilmaghani A."/>
            <person name="Duret L."/>
            <person name="Fudal I."/>
            <person name="Goodwin S.B."/>
            <person name="Gout L."/>
            <person name="Glaser N."/>
            <person name="Linglin J."/>
            <person name="Kema G.H.J."/>
            <person name="Lapalu N."/>
            <person name="Lawrence C.B."/>
            <person name="May K."/>
            <person name="Meyer M."/>
            <person name="Ollivier B."/>
            <person name="Poulain J."/>
            <person name="Schoch C.L."/>
            <person name="Simon A."/>
            <person name="Spatafora J.W."/>
            <person name="Stachowiak A."/>
            <person name="Turgeon B.G."/>
            <person name="Tyler B.M."/>
            <person name="Vincent D."/>
            <person name="Weissenbach J."/>
            <person name="Amselem J."/>
            <person name="Quesneville H."/>
            <person name="Oliver R.P."/>
            <person name="Wincker P."/>
            <person name="Balesdent M.-H."/>
            <person name="Howlett B.J."/>
        </authorList>
    </citation>
    <scope>NUCLEOTIDE SEQUENCE [LARGE SCALE GENOMIC DNA]</scope>
    <source>
        <strain evidence="4">JN3 / isolate v23.1.3 / race Av1-4-5-6-7-8</strain>
    </source>
</reference>
<accession>E4ZPD7</accession>
<keyword evidence="2" id="KW-1133">Transmembrane helix</keyword>
<feature type="region of interest" description="Disordered" evidence="1">
    <location>
        <begin position="525"/>
        <end position="553"/>
    </location>
</feature>
<proteinExistence type="predicted"/>
<sequence length="633" mass="68419">MPCELWLVRQVIIITGWTTWGMDPGSTLLLAEHGEGADGLCHAEWRLGKHHTWYSDGFTSSRFFDTLAFLPMHLFAGGWGWLVASCVLGQISGAVLPTPVITPAPQFAETGYLRLQDRQVDPISFAQVILTALPLSLRLIAATDVPAVSSILWSQFLDDNKPDWFLDLPRDVQSYLIKEFGPVNAWPTTPPPVASTAGASASVTVGPSPTSLASAQSSSSAVDSPFASYVSHSISIASSSSASSESSVGSTLQSIPSQLHSVSLATVQTWSSTITPSATHGLEAPALVESGLSRTQKIGLGVGVPFALLAIAALVFACCLLSHRRKRRHVNGNEPPSSPGFIPRFSFQDKGLSYEHHEHHAPLNPVSNNSNEHVGDMHWEDEEYEQSAIAASHRRDTFTPATATAQMVLHDTAPIMAPALFHTHSSNRARGRRTSYTSLQAVAEVAEPEDDMLESPILGRRQTRTGLRRASLPRIMNMPPTPPAGAIKRKPVPASPTESPAPDMASQSFQRPALAPVVCNSGSSSSGLAMSSISSNSGLSYESESPISAMNPQAPRNPFACGYEYLEDYGPEYSHHGYVDHEDGAYGGHRSLDRYPEASPRRGSLKTEWPLRNVLGSGYRRNKSPIWDRVYEP</sequence>
<feature type="transmembrane region" description="Helical" evidence="2">
    <location>
        <begin position="298"/>
        <end position="321"/>
    </location>
</feature>
<evidence type="ECO:0000256" key="2">
    <source>
        <dbReference type="SAM" id="Phobius"/>
    </source>
</evidence>
<feature type="compositionally biased region" description="Low complexity" evidence="1">
    <location>
        <begin position="525"/>
        <end position="545"/>
    </location>
</feature>
<keyword evidence="4" id="KW-1185">Reference proteome</keyword>
<keyword evidence="2" id="KW-0812">Transmembrane</keyword>
<dbReference type="OrthoDB" id="5419608at2759"/>
<dbReference type="InParanoid" id="E4ZPD7"/>
<organism evidence="4">
    <name type="scientific">Leptosphaeria maculans (strain JN3 / isolate v23.1.3 / race Av1-4-5-6-7-8)</name>
    <name type="common">Blackleg fungus</name>
    <name type="synonym">Phoma lingam</name>
    <dbReference type="NCBI Taxonomy" id="985895"/>
    <lineage>
        <taxon>Eukaryota</taxon>
        <taxon>Fungi</taxon>
        <taxon>Dikarya</taxon>
        <taxon>Ascomycota</taxon>
        <taxon>Pezizomycotina</taxon>
        <taxon>Dothideomycetes</taxon>
        <taxon>Pleosporomycetidae</taxon>
        <taxon>Pleosporales</taxon>
        <taxon>Pleosporineae</taxon>
        <taxon>Leptosphaeriaceae</taxon>
        <taxon>Plenodomus</taxon>
        <taxon>Plenodomus lingam/Leptosphaeria maculans species complex</taxon>
    </lineage>
</organism>
<dbReference type="AlphaFoldDB" id="E4ZPD7"/>